<accession>A0ABX1RPA4</accession>
<feature type="compositionally biased region" description="Gly residues" evidence="1">
    <location>
        <begin position="98"/>
        <end position="108"/>
    </location>
</feature>
<dbReference type="Proteomes" id="UP001296706">
    <property type="component" value="Unassembled WGS sequence"/>
</dbReference>
<comment type="caution">
    <text evidence="2">The sequence shown here is derived from an EMBL/GenBank/DDBJ whole genome shotgun (WGS) entry which is preliminary data.</text>
</comment>
<gene>
    <name evidence="2" type="ORF">HF577_30115</name>
</gene>
<keyword evidence="3" id="KW-1185">Reference proteome</keyword>
<dbReference type="RefSeq" id="WP_169399373.1">
    <property type="nucleotide sequence ID" value="NZ_BAAAJH010000001.1"/>
</dbReference>
<feature type="compositionally biased region" description="Pro residues" evidence="1">
    <location>
        <begin position="1"/>
        <end position="13"/>
    </location>
</feature>
<dbReference type="EMBL" id="JAAXKY010000142">
    <property type="protein sequence ID" value="NMH81334.1"/>
    <property type="molecule type" value="Genomic_DNA"/>
</dbReference>
<proteinExistence type="predicted"/>
<name>A0ABX1RPA4_9PSEU</name>
<protein>
    <recommendedName>
        <fullName evidence="4">FG-GAP repeat protein</fullName>
    </recommendedName>
</protein>
<sequence>MPELPLPGPPPGRHPGFVPDDAPPDLPGGFDVSGGFDTDGDGRADTAVTCDDIDLVLLTDIDGDGFADQILRIGPDGAVRQTVVEPPAGAGTAITDGLRGGAEAGYEP</sequence>
<organism evidence="2 3">
    <name type="scientific">Pseudonocardia xinjiangensis</name>
    <dbReference type="NCBI Taxonomy" id="75289"/>
    <lineage>
        <taxon>Bacteria</taxon>
        <taxon>Bacillati</taxon>
        <taxon>Actinomycetota</taxon>
        <taxon>Actinomycetes</taxon>
        <taxon>Pseudonocardiales</taxon>
        <taxon>Pseudonocardiaceae</taxon>
        <taxon>Pseudonocardia</taxon>
    </lineage>
</organism>
<evidence type="ECO:0000313" key="2">
    <source>
        <dbReference type="EMBL" id="NMH81334.1"/>
    </source>
</evidence>
<evidence type="ECO:0000313" key="3">
    <source>
        <dbReference type="Proteomes" id="UP001296706"/>
    </source>
</evidence>
<feature type="region of interest" description="Disordered" evidence="1">
    <location>
        <begin position="1"/>
        <end position="40"/>
    </location>
</feature>
<reference evidence="2 3" key="1">
    <citation type="submission" date="2020-04" db="EMBL/GenBank/DDBJ databases">
        <authorList>
            <person name="Klaysubun C."/>
            <person name="Duangmal K."/>
            <person name="Lipun K."/>
        </authorList>
    </citation>
    <scope>NUCLEOTIDE SEQUENCE [LARGE SCALE GENOMIC DNA]</scope>
    <source>
        <strain evidence="2 3">JCM 11839</strain>
    </source>
</reference>
<feature type="region of interest" description="Disordered" evidence="1">
    <location>
        <begin position="87"/>
        <end position="108"/>
    </location>
</feature>
<evidence type="ECO:0008006" key="4">
    <source>
        <dbReference type="Google" id="ProtNLM"/>
    </source>
</evidence>
<evidence type="ECO:0000256" key="1">
    <source>
        <dbReference type="SAM" id="MobiDB-lite"/>
    </source>
</evidence>